<dbReference type="Proteomes" id="UP000299102">
    <property type="component" value="Unassembled WGS sequence"/>
</dbReference>
<accession>A0A4C1TSD0</accession>
<proteinExistence type="predicted"/>
<gene>
    <name evidence="2" type="ORF">EVAR_101937_1</name>
</gene>
<protein>
    <submittedName>
        <fullName evidence="2">Uncharacterized protein</fullName>
    </submittedName>
</protein>
<dbReference type="EMBL" id="BGZK01000083">
    <property type="protein sequence ID" value="GBP16913.1"/>
    <property type="molecule type" value="Genomic_DNA"/>
</dbReference>
<comment type="caution">
    <text evidence="2">The sequence shown here is derived from an EMBL/GenBank/DDBJ whole genome shotgun (WGS) entry which is preliminary data.</text>
</comment>
<evidence type="ECO:0000313" key="3">
    <source>
        <dbReference type="Proteomes" id="UP000299102"/>
    </source>
</evidence>
<keyword evidence="3" id="KW-1185">Reference proteome</keyword>
<dbReference type="AlphaFoldDB" id="A0A4C1TSD0"/>
<feature type="region of interest" description="Disordered" evidence="1">
    <location>
        <begin position="32"/>
        <end position="63"/>
    </location>
</feature>
<sequence length="103" mass="11902">MIDFIIVDDRLRSKVMDTRLYCGDRPLLSEKEEKKCTQPPGVWHVPPPGSSRPSRRSGDGVEKVERVHRVIDELHIKSPTLVQRGLGAVDDRRHHRDDNVQER</sequence>
<evidence type="ECO:0000256" key="1">
    <source>
        <dbReference type="SAM" id="MobiDB-lite"/>
    </source>
</evidence>
<reference evidence="2 3" key="1">
    <citation type="journal article" date="2019" name="Commun. Biol.">
        <title>The bagworm genome reveals a unique fibroin gene that provides high tensile strength.</title>
        <authorList>
            <person name="Kono N."/>
            <person name="Nakamura H."/>
            <person name="Ohtoshi R."/>
            <person name="Tomita M."/>
            <person name="Numata K."/>
            <person name="Arakawa K."/>
        </authorList>
    </citation>
    <scope>NUCLEOTIDE SEQUENCE [LARGE SCALE GENOMIC DNA]</scope>
</reference>
<evidence type="ECO:0000313" key="2">
    <source>
        <dbReference type="EMBL" id="GBP16913.1"/>
    </source>
</evidence>
<name>A0A4C1TSD0_EUMVA</name>
<organism evidence="2 3">
    <name type="scientific">Eumeta variegata</name>
    <name type="common">Bagworm moth</name>
    <name type="synonym">Eumeta japonica</name>
    <dbReference type="NCBI Taxonomy" id="151549"/>
    <lineage>
        <taxon>Eukaryota</taxon>
        <taxon>Metazoa</taxon>
        <taxon>Ecdysozoa</taxon>
        <taxon>Arthropoda</taxon>
        <taxon>Hexapoda</taxon>
        <taxon>Insecta</taxon>
        <taxon>Pterygota</taxon>
        <taxon>Neoptera</taxon>
        <taxon>Endopterygota</taxon>
        <taxon>Lepidoptera</taxon>
        <taxon>Glossata</taxon>
        <taxon>Ditrysia</taxon>
        <taxon>Tineoidea</taxon>
        <taxon>Psychidae</taxon>
        <taxon>Oiketicinae</taxon>
        <taxon>Eumeta</taxon>
    </lineage>
</organism>